<feature type="region of interest" description="Disordered" evidence="1">
    <location>
        <begin position="175"/>
        <end position="206"/>
    </location>
</feature>
<feature type="region of interest" description="Disordered" evidence="1">
    <location>
        <begin position="1"/>
        <end position="160"/>
    </location>
</feature>
<evidence type="ECO:0000256" key="1">
    <source>
        <dbReference type="SAM" id="MobiDB-lite"/>
    </source>
</evidence>
<dbReference type="Proteomes" id="UP000218231">
    <property type="component" value="Unassembled WGS sequence"/>
</dbReference>
<feature type="compositionally biased region" description="Polar residues" evidence="1">
    <location>
        <begin position="125"/>
        <end position="160"/>
    </location>
</feature>
<feature type="compositionally biased region" description="Basic and acidic residues" evidence="1">
    <location>
        <begin position="44"/>
        <end position="59"/>
    </location>
</feature>
<accession>A0A2A2J5X9</accession>
<feature type="compositionally biased region" description="Polar residues" evidence="1">
    <location>
        <begin position="176"/>
        <end position="199"/>
    </location>
</feature>
<dbReference type="EMBL" id="LIAE01010657">
    <property type="protein sequence ID" value="PAV57024.1"/>
    <property type="molecule type" value="Genomic_DNA"/>
</dbReference>
<dbReference type="OrthoDB" id="6365737at2759"/>
<sequence length="317" mass="35980">MDSAAAVVPARQSHQRPTQEYYRPRRLLENGRGPTAVNSNDTTAKPHEVNSKSTEERSVAVKSTQQRSGAAGSNHKSNAISPTNDPKQNRNNENQDRQRKEYKEPQSLYTPPIQNRSAIRPLMSTPVSWGSWQPSYNEKQRRPQTTPNNCQSKPIYNQPKSPSIITKMKYEAPQKTPMTNNQPKKPLPMTQSQARTISPKQPLVRPNSFNPMALPDENTCLCERPDSHVVCKRCGYETRGRVQIVCPQHPTKLFLTDLRQCPEPLCKSMQILERCFDPPNLDTNLNDSDNRPLDDEFNRKLSLTSSDNDNDKDNSGM</sequence>
<feature type="compositionally biased region" description="Polar residues" evidence="1">
    <location>
        <begin position="74"/>
        <end position="86"/>
    </location>
</feature>
<evidence type="ECO:0000313" key="2">
    <source>
        <dbReference type="EMBL" id="PAV57024.1"/>
    </source>
</evidence>
<dbReference type="AlphaFoldDB" id="A0A2A2J5X9"/>
<gene>
    <name evidence="2" type="ORF">WR25_26101</name>
</gene>
<feature type="compositionally biased region" description="Basic and acidic residues" evidence="1">
    <location>
        <begin position="87"/>
        <end position="104"/>
    </location>
</feature>
<feature type="compositionally biased region" description="Polar residues" evidence="1">
    <location>
        <begin position="107"/>
        <end position="117"/>
    </location>
</feature>
<proteinExistence type="predicted"/>
<feature type="compositionally biased region" description="Basic and acidic residues" evidence="1">
    <location>
        <begin position="288"/>
        <end position="299"/>
    </location>
</feature>
<comment type="caution">
    <text evidence="2">The sequence shown here is derived from an EMBL/GenBank/DDBJ whole genome shotgun (WGS) entry which is preliminary data.</text>
</comment>
<name>A0A2A2J5X9_9BILA</name>
<organism evidence="2 3">
    <name type="scientific">Diploscapter pachys</name>
    <dbReference type="NCBI Taxonomy" id="2018661"/>
    <lineage>
        <taxon>Eukaryota</taxon>
        <taxon>Metazoa</taxon>
        <taxon>Ecdysozoa</taxon>
        <taxon>Nematoda</taxon>
        <taxon>Chromadorea</taxon>
        <taxon>Rhabditida</taxon>
        <taxon>Rhabditina</taxon>
        <taxon>Rhabditomorpha</taxon>
        <taxon>Rhabditoidea</taxon>
        <taxon>Rhabditidae</taxon>
        <taxon>Diploscapter</taxon>
    </lineage>
</organism>
<protein>
    <submittedName>
        <fullName evidence="2">Uncharacterized protein</fullName>
    </submittedName>
</protein>
<keyword evidence="3" id="KW-1185">Reference proteome</keyword>
<feature type="region of interest" description="Disordered" evidence="1">
    <location>
        <begin position="283"/>
        <end position="317"/>
    </location>
</feature>
<evidence type="ECO:0000313" key="3">
    <source>
        <dbReference type="Proteomes" id="UP000218231"/>
    </source>
</evidence>
<reference evidence="2 3" key="1">
    <citation type="journal article" date="2017" name="Curr. Biol.">
        <title>Genome architecture and evolution of a unichromosomal asexual nematode.</title>
        <authorList>
            <person name="Fradin H."/>
            <person name="Zegar C."/>
            <person name="Gutwein M."/>
            <person name="Lucas J."/>
            <person name="Kovtun M."/>
            <person name="Corcoran D."/>
            <person name="Baugh L.R."/>
            <person name="Kiontke K."/>
            <person name="Gunsalus K."/>
            <person name="Fitch D.H."/>
            <person name="Piano F."/>
        </authorList>
    </citation>
    <scope>NUCLEOTIDE SEQUENCE [LARGE SCALE GENOMIC DNA]</scope>
    <source>
        <strain evidence="2">PF1309</strain>
    </source>
</reference>